<name>A0A086JYF1_TOXGO</name>
<proteinExistence type="predicted"/>
<reference evidence="1 2" key="1">
    <citation type="submission" date="2014-07" db="EMBL/GenBank/DDBJ databases">
        <authorList>
            <person name="Sibley D."/>
            <person name="Venepally P."/>
            <person name="Karamycheva S."/>
            <person name="Hadjithomas M."/>
            <person name="Khan A."/>
            <person name="Brunk B."/>
            <person name="Roos D."/>
            <person name="Caler E."/>
            <person name="Lorenzi H."/>
        </authorList>
    </citation>
    <scope>NUCLEOTIDE SEQUENCE [LARGE SCALE GENOMIC DNA]</scope>
    <source>
        <strain evidence="1 2">FOU</strain>
    </source>
</reference>
<dbReference type="AlphaFoldDB" id="A0A086JYF1"/>
<comment type="caution">
    <text evidence="1">The sequence shown here is derived from an EMBL/GenBank/DDBJ whole genome shotgun (WGS) entry which is preliminary data.</text>
</comment>
<dbReference type="Proteomes" id="UP000028838">
    <property type="component" value="Unassembled WGS sequence"/>
</dbReference>
<protein>
    <submittedName>
        <fullName evidence="1">Uncharacterized protein</fullName>
    </submittedName>
</protein>
<accession>A0A086JYF1</accession>
<gene>
    <name evidence="1" type="ORF">TGFOU_252385</name>
</gene>
<dbReference type="VEuPathDB" id="ToxoDB:TGFOU_252385"/>
<sequence>MSTVSTHSYNYARILPGCVFRARVCRLCLQVHPIAVRTNAVRHETSMQRVFPRRFAKAPTFQNFLWASLSSSISPVWRGSCPHFRLLAEASPSNVATGPGAVLRADDKPCAFVSTRTHHCV</sequence>
<evidence type="ECO:0000313" key="2">
    <source>
        <dbReference type="Proteomes" id="UP000028838"/>
    </source>
</evidence>
<evidence type="ECO:0000313" key="1">
    <source>
        <dbReference type="EMBL" id="KFG37169.1"/>
    </source>
</evidence>
<organism evidence="1 2">
    <name type="scientific">Toxoplasma gondii FOU</name>
    <dbReference type="NCBI Taxonomy" id="943167"/>
    <lineage>
        <taxon>Eukaryota</taxon>
        <taxon>Sar</taxon>
        <taxon>Alveolata</taxon>
        <taxon>Apicomplexa</taxon>
        <taxon>Conoidasida</taxon>
        <taxon>Coccidia</taxon>
        <taxon>Eucoccidiorida</taxon>
        <taxon>Eimeriorina</taxon>
        <taxon>Sarcocystidae</taxon>
        <taxon>Toxoplasma</taxon>
    </lineage>
</organism>
<dbReference type="EMBL" id="AEYH02002603">
    <property type="protein sequence ID" value="KFG37169.1"/>
    <property type="molecule type" value="Genomic_DNA"/>
</dbReference>